<dbReference type="EMBL" id="SKFG01000021">
    <property type="protein sequence ID" value="TCZ75314.1"/>
    <property type="molecule type" value="Genomic_DNA"/>
</dbReference>
<sequence length="99" mass="11374">MILTFQYILSASIIITLGLSVFYALRYRRQSDPIRRGILAARMNICMGLMLILFSISQLFFFTDTAVRRIIGTIFMLVGLFNLYSGLRNHAAFTRNKKS</sequence>
<dbReference type="Proteomes" id="UP000295418">
    <property type="component" value="Unassembled WGS sequence"/>
</dbReference>
<feature type="transmembrane region" description="Helical" evidence="1">
    <location>
        <begin position="6"/>
        <end position="25"/>
    </location>
</feature>
<reference evidence="2 3" key="1">
    <citation type="submission" date="2019-03" db="EMBL/GenBank/DDBJ databases">
        <authorList>
            <person name="Kim M.K.M."/>
        </authorList>
    </citation>
    <scope>NUCLEOTIDE SEQUENCE [LARGE SCALE GENOMIC DNA]</scope>
    <source>
        <strain evidence="2 3">18JY21-1</strain>
    </source>
</reference>
<dbReference type="OrthoDB" id="2990512at2"/>
<evidence type="ECO:0000313" key="2">
    <source>
        <dbReference type="EMBL" id="TCZ75314.1"/>
    </source>
</evidence>
<keyword evidence="3" id="KW-1185">Reference proteome</keyword>
<evidence type="ECO:0000256" key="1">
    <source>
        <dbReference type="SAM" id="Phobius"/>
    </source>
</evidence>
<accession>A0A4R4E6I1</accession>
<keyword evidence="1" id="KW-0472">Membrane</keyword>
<keyword evidence="1" id="KW-0812">Transmembrane</keyword>
<organism evidence="2 3">
    <name type="scientific">Paenibacillus albiflavus</name>
    <dbReference type="NCBI Taxonomy" id="2545760"/>
    <lineage>
        <taxon>Bacteria</taxon>
        <taxon>Bacillati</taxon>
        <taxon>Bacillota</taxon>
        <taxon>Bacilli</taxon>
        <taxon>Bacillales</taxon>
        <taxon>Paenibacillaceae</taxon>
        <taxon>Paenibacillus</taxon>
    </lineage>
</organism>
<gene>
    <name evidence="2" type="ORF">E0485_18165</name>
</gene>
<protein>
    <recommendedName>
        <fullName evidence="4">YtpI-like protein</fullName>
    </recommendedName>
</protein>
<proteinExistence type="predicted"/>
<dbReference type="Pfam" id="PF14007">
    <property type="entry name" value="YtpI"/>
    <property type="match status" value="1"/>
</dbReference>
<keyword evidence="1" id="KW-1133">Transmembrane helix</keyword>
<evidence type="ECO:0000313" key="3">
    <source>
        <dbReference type="Proteomes" id="UP000295418"/>
    </source>
</evidence>
<dbReference type="RefSeq" id="WP_132419482.1">
    <property type="nucleotide sequence ID" value="NZ_SKFG01000021.1"/>
</dbReference>
<feature type="transmembrane region" description="Helical" evidence="1">
    <location>
        <begin position="66"/>
        <end position="87"/>
    </location>
</feature>
<evidence type="ECO:0008006" key="4">
    <source>
        <dbReference type="Google" id="ProtNLM"/>
    </source>
</evidence>
<dbReference type="InterPro" id="IPR025618">
    <property type="entry name" value="YtpI"/>
</dbReference>
<name>A0A4R4E6I1_9BACL</name>
<feature type="transmembrane region" description="Helical" evidence="1">
    <location>
        <begin position="37"/>
        <end position="60"/>
    </location>
</feature>
<dbReference type="AlphaFoldDB" id="A0A4R4E6I1"/>
<comment type="caution">
    <text evidence="2">The sequence shown here is derived from an EMBL/GenBank/DDBJ whole genome shotgun (WGS) entry which is preliminary data.</text>
</comment>